<dbReference type="PANTHER" id="PTHR22550:SF5">
    <property type="entry name" value="LEUCINE ZIPPER PROTEIN 4"/>
    <property type="match status" value="1"/>
</dbReference>
<keyword evidence="8" id="KW-1185">Reference proteome</keyword>
<evidence type="ECO:0000256" key="2">
    <source>
        <dbReference type="ARBA" id="ARBA00022692"/>
    </source>
</evidence>
<name>A0AAE3VHD5_9BACT</name>
<dbReference type="Gene3D" id="3.40.50.410">
    <property type="entry name" value="von Willebrand factor, type A domain"/>
    <property type="match status" value="1"/>
</dbReference>
<feature type="domain" description="VWFA" evidence="6">
    <location>
        <begin position="87"/>
        <end position="304"/>
    </location>
</feature>
<evidence type="ECO:0000313" key="8">
    <source>
        <dbReference type="Proteomes" id="UP001238163"/>
    </source>
</evidence>
<keyword evidence="3 5" id="KW-1133">Transmembrane helix</keyword>
<dbReference type="Pfam" id="PF13519">
    <property type="entry name" value="VWA_2"/>
    <property type="match status" value="1"/>
</dbReference>
<dbReference type="SUPFAM" id="SSF53300">
    <property type="entry name" value="vWA-like"/>
    <property type="match status" value="1"/>
</dbReference>
<dbReference type="PANTHER" id="PTHR22550">
    <property type="entry name" value="SPORE GERMINATION PROTEIN"/>
    <property type="match status" value="1"/>
</dbReference>
<feature type="transmembrane region" description="Helical" evidence="5">
    <location>
        <begin position="49"/>
        <end position="70"/>
    </location>
</feature>
<evidence type="ECO:0000259" key="6">
    <source>
        <dbReference type="PROSITE" id="PS50234"/>
    </source>
</evidence>
<dbReference type="InterPro" id="IPR036465">
    <property type="entry name" value="vWFA_dom_sf"/>
</dbReference>
<proteinExistence type="predicted"/>
<evidence type="ECO:0000313" key="7">
    <source>
        <dbReference type="EMBL" id="MDQ0290194.1"/>
    </source>
</evidence>
<feature type="transmembrane region" description="Helical" evidence="5">
    <location>
        <begin position="323"/>
        <end position="347"/>
    </location>
</feature>
<comment type="caution">
    <text evidence="7">The sequence shown here is derived from an EMBL/GenBank/DDBJ whole genome shotgun (WGS) entry which is preliminary data.</text>
</comment>
<gene>
    <name evidence="7" type="ORF">J3R75_002301</name>
</gene>
<evidence type="ECO:0000256" key="4">
    <source>
        <dbReference type="ARBA" id="ARBA00023136"/>
    </source>
</evidence>
<accession>A0AAE3VHD5</accession>
<keyword evidence="2 5" id="KW-0812">Transmembrane</keyword>
<dbReference type="InterPro" id="IPR050768">
    <property type="entry name" value="UPF0353/GerABKA_families"/>
</dbReference>
<dbReference type="AlphaFoldDB" id="A0AAE3VHD5"/>
<dbReference type="InterPro" id="IPR002035">
    <property type="entry name" value="VWF_A"/>
</dbReference>
<keyword evidence="1" id="KW-1003">Cell membrane</keyword>
<evidence type="ECO:0000256" key="1">
    <source>
        <dbReference type="ARBA" id="ARBA00022475"/>
    </source>
</evidence>
<sequence length="350" mass="36423">MTLSFSEPLWLLLVLPAALLVLWRRHQPPAAFPVPSLELLPPLPARLRRWRVVVALLYGLSVLLLIGALAGPQLSLLRVVADDAPLDLVLLLDLSGSMAAGDWPAAGPPPQPDDVRLETAPPSRIAVAQEAITALLAALPTARVGLVAFAGRPYVVCPLTRHHGVLLERLAQLSPTQLADGTAIGEAIHCGLDALAGDEYAAPAPTAGRARVLLLFSDGADHSPAAGSPERAAATAAAQGVVVHCVGIGGARGLHPVVTAQGRRWESVGEELDAEQLRRIAAATGGQFYLAADAAQLKAVQRELVALMDRPALARRERRAVPVAGECLAAALLALTGALVGAVVLRIDLA</sequence>
<reference evidence="7" key="1">
    <citation type="submission" date="2023-07" db="EMBL/GenBank/DDBJ databases">
        <title>Genomic Encyclopedia of Type Strains, Phase IV (KMG-IV): sequencing the most valuable type-strain genomes for metagenomic binning, comparative biology and taxonomic classification.</title>
        <authorList>
            <person name="Goeker M."/>
        </authorList>
    </citation>
    <scope>NUCLEOTIDE SEQUENCE</scope>
    <source>
        <strain evidence="7">DSM 24202</strain>
    </source>
</reference>
<dbReference type="SMART" id="SM00327">
    <property type="entry name" value="VWA"/>
    <property type="match status" value="1"/>
</dbReference>
<organism evidence="7 8">
    <name type="scientific">Oligosphaera ethanolica</name>
    <dbReference type="NCBI Taxonomy" id="760260"/>
    <lineage>
        <taxon>Bacteria</taxon>
        <taxon>Pseudomonadati</taxon>
        <taxon>Lentisphaerota</taxon>
        <taxon>Oligosphaeria</taxon>
        <taxon>Oligosphaerales</taxon>
        <taxon>Oligosphaeraceae</taxon>
        <taxon>Oligosphaera</taxon>
    </lineage>
</organism>
<dbReference type="PROSITE" id="PS50234">
    <property type="entry name" value="VWFA"/>
    <property type="match status" value="1"/>
</dbReference>
<dbReference type="Proteomes" id="UP001238163">
    <property type="component" value="Unassembled WGS sequence"/>
</dbReference>
<evidence type="ECO:0000256" key="5">
    <source>
        <dbReference type="SAM" id="Phobius"/>
    </source>
</evidence>
<dbReference type="RefSeq" id="WP_307261608.1">
    <property type="nucleotide sequence ID" value="NZ_JAUSVL010000001.1"/>
</dbReference>
<evidence type="ECO:0000256" key="3">
    <source>
        <dbReference type="ARBA" id="ARBA00022989"/>
    </source>
</evidence>
<protein>
    <submittedName>
        <fullName evidence="7">Ca-activated chloride channel family protein</fullName>
    </submittedName>
</protein>
<keyword evidence="4 5" id="KW-0472">Membrane</keyword>
<dbReference type="EMBL" id="JAUSVL010000001">
    <property type="protein sequence ID" value="MDQ0290194.1"/>
    <property type="molecule type" value="Genomic_DNA"/>
</dbReference>